<protein>
    <recommendedName>
        <fullName evidence="4">Cardiolipin synthetase</fullName>
    </recommendedName>
</protein>
<evidence type="ECO:0000313" key="3">
    <source>
        <dbReference type="Proteomes" id="UP000028980"/>
    </source>
</evidence>
<feature type="chain" id="PRO_5001756559" description="Cardiolipin synthetase" evidence="1">
    <location>
        <begin position="19"/>
        <end position="299"/>
    </location>
</feature>
<keyword evidence="1" id="KW-0732">Signal</keyword>
<evidence type="ECO:0000313" key="2">
    <source>
        <dbReference type="EMBL" id="GAK76635.1"/>
    </source>
</evidence>
<feature type="signal peptide" evidence="1">
    <location>
        <begin position="1"/>
        <end position="18"/>
    </location>
</feature>
<dbReference type="Pfam" id="PF19777">
    <property type="entry name" value="DUF6263"/>
    <property type="match status" value="1"/>
</dbReference>
<evidence type="ECO:0000256" key="1">
    <source>
        <dbReference type="SAM" id="SignalP"/>
    </source>
</evidence>
<comment type="caution">
    <text evidence="2">The sequence shown here is derived from an EMBL/GenBank/DDBJ whole genome shotgun (WGS) entry which is preliminary data.</text>
</comment>
<sequence length="299" mass="33275">MKKYLFFIAILFSIVATAQHEIVYNLEKGKSYPQNQMVTSEQQQVVNGMPQEITTIITTETDYMVTDIKDGIYYIDIVIKKMSSETKSPMGGTELISSDGPASNSMNTIFKNMIKQPIKITMNKHGEILSFDNSSQMEGLTDDVEMPQMQLLQVEAALKKEMDAEKQSSNYQQLTAILPKEKVAVGDSWFQTITVNSIASFEATSSFQLESVSEDSYMISSTAILKTPDNSSTNLNGMEANYSLSGPSSGTYTIDKETGWITNASIKQELDGNIVIKKSDTMPQEMKMTMKTQTITIIE</sequence>
<accession>A0A081DCI9</accession>
<dbReference type="EMBL" id="BBLG01000004">
    <property type="protein sequence ID" value="GAK76635.1"/>
    <property type="molecule type" value="Genomic_DNA"/>
</dbReference>
<gene>
    <name evidence="2" type="ORF">JCM19296_2232</name>
</gene>
<dbReference type="InterPro" id="IPR046230">
    <property type="entry name" value="DUF6263"/>
</dbReference>
<name>A0A081DCI9_NONUL</name>
<proteinExistence type="predicted"/>
<dbReference type="Proteomes" id="UP000028980">
    <property type="component" value="Unassembled WGS sequence"/>
</dbReference>
<evidence type="ECO:0008006" key="4">
    <source>
        <dbReference type="Google" id="ProtNLM"/>
    </source>
</evidence>
<dbReference type="AlphaFoldDB" id="A0A081DCI9"/>
<organism evidence="2 3">
    <name type="scientific">Nonlabens ulvanivorans</name>
    <name type="common">Persicivirga ulvanivorans</name>
    <dbReference type="NCBI Taxonomy" id="906888"/>
    <lineage>
        <taxon>Bacteria</taxon>
        <taxon>Pseudomonadati</taxon>
        <taxon>Bacteroidota</taxon>
        <taxon>Flavobacteriia</taxon>
        <taxon>Flavobacteriales</taxon>
        <taxon>Flavobacteriaceae</taxon>
        <taxon>Nonlabens</taxon>
    </lineage>
</organism>
<reference evidence="2 3" key="1">
    <citation type="journal article" date="2014" name="Genome Announc.">
        <title>Draft Genome Sequences of Marine Flavobacterium Nonlabens Strains NR17, NR24, NR27, NR32, NR33, and Ara13.</title>
        <authorList>
            <person name="Nakanishi M."/>
            <person name="Meirelles P."/>
            <person name="Suzuki R."/>
            <person name="Takatani N."/>
            <person name="Mino S."/>
            <person name="Suda W."/>
            <person name="Oshima K."/>
            <person name="Hattori M."/>
            <person name="Ohkuma M."/>
            <person name="Hosokawa M."/>
            <person name="Miyashita K."/>
            <person name="Thompson F.L."/>
            <person name="Niwa A."/>
            <person name="Sawabe T."/>
            <person name="Sawabe T."/>
        </authorList>
    </citation>
    <scope>NUCLEOTIDE SEQUENCE [LARGE SCALE GENOMIC DNA]</scope>
    <source>
        <strain evidence="3">JCM19296</strain>
    </source>
</reference>